<proteinExistence type="predicted"/>
<organism evidence="2 3">
    <name type="scientific">Haemaphysalis longicornis</name>
    <name type="common">Bush tick</name>
    <dbReference type="NCBI Taxonomy" id="44386"/>
    <lineage>
        <taxon>Eukaryota</taxon>
        <taxon>Metazoa</taxon>
        <taxon>Ecdysozoa</taxon>
        <taxon>Arthropoda</taxon>
        <taxon>Chelicerata</taxon>
        <taxon>Arachnida</taxon>
        <taxon>Acari</taxon>
        <taxon>Parasitiformes</taxon>
        <taxon>Ixodida</taxon>
        <taxon>Ixodoidea</taxon>
        <taxon>Ixodidae</taxon>
        <taxon>Haemaphysalinae</taxon>
        <taxon>Haemaphysalis</taxon>
    </lineage>
</organism>
<evidence type="ECO:0000313" key="3">
    <source>
        <dbReference type="Proteomes" id="UP000821853"/>
    </source>
</evidence>
<comment type="caution">
    <text evidence="2">The sequence shown here is derived from an EMBL/GenBank/DDBJ whole genome shotgun (WGS) entry which is preliminary data.</text>
</comment>
<dbReference type="OMA" id="ENGHERQ"/>
<dbReference type="VEuPathDB" id="VectorBase:HLOH_054981"/>
<name>A0A9J6FNX3_HAELO</name>
<dbReference type="Proteomes" id="UP000821853">
    <property type="component" value="Chromosome 10"/>
</dbReference>
<feature type="domain" description="F-box" evidence="1">
    <location>
        <begin position="7"/>
        <end position="53"/>
    </location>
</feature>
<evidence type="ECO:0000259" key="1">
    <source>
        <dbReference type="PROSITE" id="PS50181"/>
    </source>
</evidence>
<evidence type="ECO:0000313" key="2">
    <source>
        <dbReference type="EMBL" id="KAH9364136.1"/>
    </source>
</evidence>
<keyword evidence="3" id="KW-1185">Reference proteome</keyword>
<dbReference type="InterPro" id="IPR032675">
    <property type="entry name" value="LRR_dom_sf"/>
</dbReference>
<dbReference type="EMBL" id="JABSTR010000002">
    <property type="protein sequence ID" value="KAH9364136.1"/>
    <property type="molecule type" value="Genomic_DNA"/>
</dbReference>
<dbReference type="PROSITE" id="PS50181">
    <property type="entry name" value="FBOX"/>
    <property type="match status" value="1"/>
</dbReference>
<gene>
    <name evidence="2" type="ORF">HPB48_011917</name>
</gene>
<dbReference type="InterPro" id="IPR036047">
    <property type="entry name" value="F-box-like_dom_sf"/>
</dbReference>
<accession>A0A9J6FNX3</accession>
<dbReference type="InterPro" id="IPR001810">
    <property type="entry name" value="F-box_dom"/>
</dbReference>
<dbReference type="SUPFAM" id="SSF52047">
    <property type="entry name" value="RNI-like"/>
    <property type="match status" value="1"/>
</dbReference>
<dbReference type="AlphaFoldDB" id="A0A9J6FNX3"/>
<protein>
    <recommendedName>
        <fullName evidence="1">F-box domain-containing protein</fullName>
    </recommendedName>
</protein>
<dbReference type="SUPFAM" id="SSF81383">
    <property type="entry name" value="F-box domain"/>
    <property type="match status" value="1"/>
</dbReference>
<sequence length="620" mass="69075">MAVALRNYDYSRLPYGVWLRILSFLDTDALLTIEATASCFTDIVRDDHLLSSIVCAPSSDEKTLQRFFTTRVTHNVKVLDVSNCIVAAPNIILYWVGTCTTLAELRCVNCPLPYSDFLMIVMGWLPCLQRLDWSFFGKDLNDDDMWSFMAQYNEWVIPQLRSTYVEVACQGADNYALLIFLLKRCIALQKLHLHALHSDFTEATAMCIGAATLAMASAPTLVYSTGLDALPSQLPFFTSVYLPLLQVPSNITNGATVCGNLVYFTASTAGGSCSHTDATPPPVEPPHFKQLVVALSNGVGGAYRLSEAVSGMTWTHIEALKLVLLPEDASDTATCAGTIFRDPLIKFLQSFQAMTELNMNSFHFLGGVDCCSILAAVPMRLRALSIAPCGINRYRSFKNLAKVSSKLEELDVRMNSDNVSLHCALCSQYFRIMGSDAAILQQRSSLRRFTFSNVLKVESLSFIAQLRPFELRLSLMADLSTITLTRYLLTCNDNLRSLVLRDRALCRGLEFYQRKLDALSGLNHLSLDVSAPSDHEKVRSFFNHMTARLPVLETLHLHYVSGDNLVRTLTWFRQRAWHRKTSQGDGQPPGVLLADRPCIGCSMATFIGLAKPRHQRQNCL</sequence>
<dbReference type="OrthoDB" id="6497189at2759"/>
<reference evidence="2 3" key="1">
    <citation type="journal article" date="2020" name="Cell">
        <title>Large-Scale Comparative Analyses of Tick Genomes Elucidate Their Genetic Diversity and Vector Capacities.</title>
        <authorList>
            <consortium name="Tick Genome and Microbiome Consortium (TIGMIC)"/>
            <person name="Jia N."/>
            <person name="Wang J."/>
            <person name="Shi W."/>
            <person name="Du L."/>
            <person name="Sun Y."/>
            <person name="Zhan W."/>
            <person name="Jiang J.F."/>
            <person name="Wang Q."/>
            <person name="Zhang B."/>
            <person name="Ji P."/>
            <person name="Bell-Sakyi L."/>
            <person name="Cui X.M."/>
            <person name="Yuan T.T."/>
            <person name="Jiang B.G."/>
            <person name="Yang W.F."/>
            <person name="Lam T.T."/>
            <person name="Chang Q.C."/>
            <person name="Ding S.J."/>
            <person name="Wang X.J."/>
            <person name="Zhu J.G."/>
            <person name="Ruan X.D."/>
            <person name="Zhao L."/>
            <person name="Wei J.T."/>
            <person name="Ye R.Z."/>
            <person name="Que T.C."/>
            <person name="Du C.H."/>
            <person name="Zhou Y.H."/>
            <person name="Cheng J.X."/>
            <person name="Dai P.F."/>
            <person name="Guo W.B."/>
            <person name="Han X.H."/>
            <person name="Huang E.J."/>
            <person name="Li L.F."/>
            <person name="Wei W."/>
            <person name="Gao Y.C."/>
            <person name="Liu J.Z."/>
            <person name="Shao H.Z."/>
            <person name="Wang X."/>
            <person name="Wang C.C."/>
            <person name="Yang T.C."/>
            <person name="Huo Q.B."/>
            <person name="Li W."/>
            <person name="Chen H.Y."/>
            <person name="Chen S.E."/>
            <person name="Zhou L.G."/>
            <person name="Ni X.B."/>
            <person name="Tian J.H."/>
            <person name="Sheng Y."/>
            <person name="Liu T."/>
            <person name="Pan Y.S."/>
            <person name="Xia L.Y."/>
            <person name="Li J."/>
            <person name="Zhao F."/>
            <person name="Cao W.C."/>
        </authorList>
    </citation>
    <scope>NUCLEOTIDE SEQUENCE [LARGE SCALE GENOMIC DNA]</scope>
    <source>
        <strain evidence="2">HaeL-2018</strain>
    </source>
</reference>
<dbReference type="Gene3D" id="3.80.10.10">
    <property type="entry name" value="Ribonuclease Inhibitor"/>
    <property type="match status" value="1"/>
</dbReference>